<organism evidence="2 3">
    <name type="scientific">Methylocella silvestris (strain DSM 15510 / CIP 108128 / LMG 27833 / NCIMB 13906 / BL2)</name>
    <dbReference type="NCBI Taxonomy" id="395965"/>
    <lineage>
        <taxon>Bacteria</taxon>
        <taxon>Pseudomonadati</taxon>
        <taxon>Pseudomonadota</taxon>
        <taxon>Alphaproteobacteria</taxon>
        <taxon>Hyphomicrobiales</taxon>
        <taxon>Beijerinckiaceae</taxon>
        <taxon>Methylocella</taxon>
    </lineage>
</organism>
<gene>
    <name evidence="2" type="ordered locus">Msil_0608</name>
</gene>
<keyword evidence="1" id="KW-0175">Coiled coil</keyword>
<reference evidence="2 3" key="1">
    <citation type="journal article" date="2010" name="J. Bacteriol.">
        <title>Complete genome sequence of the aerobic facultative methanotroph Methylocella silvestris BL2.</title>
        <authorList>
            <person name="Chen Y."/>
            <person name="Crombie A."/>
            <person name="Rahman M.T."/>
            <person name="Dedysh S.N."/>
            <person name="Liesack W."/>
            <person name="Stott M.B."/>
            <person name="Alam M."/>
            <person name="Theisen A.R."/>
            <person name="Murrell J.C."/>
            <person name="Dunfield P.F."/>
        </authorList>
    </citation>
    <scope>NUCLEOTIDE SEQUENCE [LARGE SCALE GENOMIC DNA]</scope>
    <source>
        <strain evidence="3">DSM 15510 / CIP 108128 / LMG 27833 / NCIMB 13906 / BL2</strain>
    </source>
</reference>
<dbReference type="EMBL" id="CP001280">
    <property type="protein sequence ID" value="ACK49580.1"/>
    <property type="molecule type" value="Genomic_DNA"/>
</dbReference>
<dbReference type="RefSeq" id="WP_012589650.1">
    <property type="nucleotide sequence ID" value="NC_011666.1"/>
</dbReference>
<evidence type="ECO:0000313" key="2">
    <source>
        <dbReference type="EMBL" id="ACK49580.1"/>
    </source>
</evidence>
<sequence length="74" mass="8488">MNKAELLEQLSAAIDAIARSEELVANQRQIVDLFERQRQDAIQAKEMLEQFEEILASQMANRDRLLKELSEISG</sequence>
<dbReference type="Proteomes" id="UP000002257">
    <property type="component" value="Chromosome"/>
</dbReference>
<dbReference type="KEGG" id="msl:Msil_0608"/>
<keyword evidence="3" id="KW-1185">Reference proteome</keyword>
<protein>
    <submittedName>
        <fullName evidence="2">Uncharacterized protein</fullName>
    </submittedName>
</protein>
<evidence type="ECO:0000313" key="3">
    <source>
        <dbReference type="Proteomes" id="UP000002257"/>
    </source>
</evidence>
<feature type="coiled-coil region" evidence="1">
    <location>
        <begin position="3"/>
        <end position="68"/>
    </location>
</feature>
<dbReference type="OrthoDB" id="9859144at2"/>
<dbReference type="HOGENOM" id="CLU_2683678_0_0_5"/>
<name>B8EN67_METSB</name>
<accession>B8EN67</accession>
<dbReference type="AlphaFoldDB" id="B8EN67"/>
<evidence type="ECO:0000256" key="1">
    <source>
        <dbReference type="SAM" id="Coils"/>
    </source>
</evidence>
<dbReference type="STRING" id="395965.Msil_0608"/>
<proteinExistence type="predicted"/>